<organism evidence="11 12">
    <name type="scientific">Pichia inconspicua</name>
    <dbReference type="NCBI Taxonomy" id="52247"/>
    <lineage>
        <taxon>Eukaryota</taxon>
        <taxon>Fungi</taxon>
        <taxon>Dikarya</taxon>
        <taxon>Ascomycota</taxon>
        <taxon>Saccharomycotina</taxon>
        <taxon>Pichiomycetes</taxon>
        <taxon>Pichiales</taxon>
        <taxon>Pichiaceae</taxon>
        <taxon>Pichia</taxon>
    </lineage>
</organism>
<evidence type="ECO:0000256" key="3">
    <source>
        <dbReference type="ARBA" id="ARBA00009105"/>
    </source>
</evidence>
<comment type="caution">
    <text evidence="11">The sequence shown here is derived from an EMBL/GenBank/DDBJ whole genome shotgun (WGS) entry which is preliminary data.</text>
</comment>
<comment type="similarity">
    <text evidence="3">Belongs to the MNN1/MNT family.</text>
</comment>
<dbReference type="Proteomes" id="UP000307173">
    <property type="component" value="Unassembled WGS sequence"/>
</dbReference>
<evidence type="ECO:0000256" key="8">
    <source>
        <dbReference type="ARBA" id="ARBA00023034"/>
    </source>
</evidence>
<proteinExistence type="inferred from homology"/>
<keyword evidence="4" id="KW-0808">Transferase</keyword>
<sequence>MAMSSLIRSFQRRPGYAYAAASLIIVILYILFTQYSLDSGYSSKSAIIDANQRKNYLFPQKFDDETSSDSTKRLNKAVRSKNDAHNSRLIKEYFLELAKFHVSDKVLDDPENQLEFTDAAASHNLITLQYLQSKVNIPKKWIEEVKSKHQQVSQFLKDRIAIINKSSKTQEQNAAADLMFRASGNGAVMIGGADNDDTWLALISTRLFRKAGGILPVEVMLPTKKDYEKDREICDKYLPQLNARCVIIEDLLNMELSSNVEEREFVHKYIWSNFNNVKREIAILLSSFENVLYLTPQNVMLKPMENDVFEKQLYKDNGFFIWNDYGLRHTLSAFYEVSEIKIGNFKGKEFGLPLTEELIKESKELTPDMIRTQVNFHDLANTLPAKQNDASELIINKRKHLTTLLLSLYYNLNGEKVYYILLTGSPNDIYASKETLTAAAHALENSYYSINTDVDTNGYWYDNEFHGVSMLQYDPIVDSYSYDAYMTKFGHRKGKTTWSNYQKWLQASSERRSPMFLNIFNPSLKPIELIKKNIVKKDNGDRVRLISDTPYFGGEFESSIWRVMNDYICYLNLECEYVNKHFGTRDDNARKEFCESEMKEHLMWIAN</sequence>
<keyword evidence="7 10" id="KW-1133">Transmembrane helix</keyword>
<evidence type="ECO:0000256" key="2">
    <source>
        <dbReference type="ARBA" id="ARBA00004922"/>
    </source>
</evidence>
<reference evidence="11 12" key="1">
    <citation type="journal article" date="2019" name="Front. Genet.">
        <title>Whole-Genome Sequencing of the Opportunistic Yeast Pathogen Candida inconspicua Uncovers Its Hybrid Origin.</title>
        <authorList>
            <person name="Mixao V."/>
            <person name="Hansen A.P."/>
            <person name="Saus E."/>
            <person name="Boekhout T."/>
            <person name="Lass-Florl C."/>
            <person name="Gabaldon T."/>
        </authorList>
    </citation>
    <scope>NUCLEOTIDE SEQUENCE [LARGE SCALE GENOMIC DNA]</scope>
    <source>
        <strain evidence="11 12">CBS 180</strain>
    </source>
</reference>
<evidence type="ECO:0000256" key="5">
    <source>
        <dbReference type="ARBA" id="ARBA00022692"/>
    </source>
</evidence>
<dbReference type="InterPro" id="IPR022751">
    <property type="entry name" value="Alpha_mannosyltransferase"/>
</dbReference>
<dbReference type="GO" id="GO:0000139">
    <property type="term" value="C:Golgi membrane"/>
    <property type="evidence" value="ECO:0007669"/>
    <property type="project" value="UniProtKB-SubCell"/>
</dbReference>
<dbReference type="PANTHER" id="PTHR31646">
    <property type="entry name" value="ALPHA-1,2-MANNOSYLTRANSFERASE MNN2"/>
    <property type="match status" value="1"/>
</dbReference>
<evidence type="ECO:0008006" key="13">
    <source>
        <dbReference type="Google" id="ProtNLM"/>
    </source>
</evidence>
<comment type="subcellular location">
    <subcellularLocation>
        <location evidence="1">Golgi apparatus membrane</location>
        <topology evidence="1">Single-pass type II membrane protein</topology>
    </subcellularLocation>
</comment>
<evidence type="ECO:0000313" key="12">
    <source>
        <dbReference type="Proteomes" id="UP000307173"/>
    </source>
</evidence>
<evidence type="ECO:0000313" key="11">
    <source>
        <dbReference type="EMBL" id="TID19297.1"/>
    </source>
</evidence>
<dbReference type="GO" id="GO:0000026">
    <property type="term" value="F:alpha-1,2-mannosyltransferase activity"/>
    <property type="evidence" value="ECO:0007669"/>
    <property type="project" value="TreeGrafter"/>
</dbReference>
<evidence type="ECO:0000256" key="9">
    <source>
        <dbReference type="ARBA" id="ARBA00023136"/>
    </source>
</evidence>
<comment type="pathway">
    <text evidence="2">Protein modification; protein glycosylation.</text>
</comment>
<dbReference type="PANTHER" id="PTHR31646:SF1">
    <property type="entry name" value="ALPHA-1,2-MANNOSYLTRANSFERASE MNN2"/>
    <property type="match status" value="1"/>
</dbReference>
<gene>
    <name evidence="11" type="ORF">CANINC_003726</name>
</gene>
<evidence type="ECO:0000256" key="10">
    <source>
        <dbReference type="SAM" id="Phobius"/>
    </source>
</evidence>
<dbReference type="Pfam" id="PF11051">
    <property type="entry name" value="Mannosyl_trans3"/>
    <property type="match status" value="1"/>
</dbReference>
<evidence type="ECO:0000256" key="7">
    <source>
        <dbReference type="ARBA" id="ARBA00022989"/>
    </source>
</evidence>
<keyword evidence="8" id="KW-0333">Golgi apparatus</keyword>
<keyword evidence="9 10" id="KW-0472">Membrane</keyword>
<evidence type="ECO:0000256" key="1">
    <source>
        <dbReference type="ARBA" id="ARBA00004323"/>
    </source>
</evidence>
<keyword evidence="12" id="KW-1185">Reference proteome</keyword>
<dbReference type="EMBL" id="SELW01000597">
    <property type="protein sequence ID" value="TID19297.1"/>
    <property type="molecule type" value="Genomic_DNA"/>
</dbReference>
<keyword evidence="6" id="KW-0735">Signal-anchor</keyword>
<evidence type="ECO:0000256" key="4">
    <source>
        <dbReference type="ARBA" id="ARBA00022679"/>
    </source>
</evidence>
<name>A0A4T0WY03_9ASCO</name>
<dbReference type="OrthoDB" id="4484309at2759"/>
<protein>
    <recommendedName>
        <fullName evidence="13">Alpha-1,2-mannosyltransferase</fullName>
    </recommendedName>
</protein>
<keyword evidence="5 10" id="KW-0812">Transmembrane</keyword>
<accession>A0A4T0WY03</accession>
<evidence type="ECO:0000256" key="6">
    <source>
        <dbReference type="ARBA" id="ARBA00022968"/>
    </source>
</evidence>
<dbReference type="GO" id="GO:0046354">
    <property type="term" value="P:mannan biosynthetic process"/>
    <property type="evidence" value="ECO:0007669"/>
    <property type="project" value="TreeGrafter"/>
</dbReference>
<feature type="transmembrane region" description="Helical" evidence="10">
    <location>
        <begin position="16"/>
        <end position="37"/>
    </location>
</feature>
<dbReference type="AlphaFoldDB" id="A0A4T0WY03"/>